<name>A0AAD7ELR3_9AGAR</name>
<organism evidence="2 3">
    <name type="scientific">Mycena albidolilacea</name>
    <dbReference type="NCBI Taxonomy" id="1033008"/>
    <lineage>
        <taxon>Eukaryota</taxon>
        <taxon>Fungi</taxon>
        <taxon>Dikarya</taxon>
        <taxon>Basidiomycota</taxon>
        <taxon>Agaricomycotina</taxon>
        <taxon>Agaricomycetes</taxon>
        <taxon>Agaricomycetidae</taxon>
        <taxon>Agaricales</taxon>
        <taxon>Marasmiineae</taxon>
        <taxon>Mycenaceae</taxon>
        <taxon>Mycena</taxon>
    </lineage>
</organism>
<evidence type="ECO:0000313" key="2">
    <source>
        <dbReference type="EMBL" id="KAJ7337560.1"/>
    </source>
</evidence>
<feature type="signal peptide" evidence="1">
    <location>
        <begin position="1"/>
        <end position="18"/>
    </location>
</feature>
<evidence type="ECO:0000256" key="1">
    <source>
        <dbReference type="SAM" id="SignalP"/>
    </source>
</evidence>
<dbReference type="Proteomes" id="UP001218218">
    <property type="component" value="Unassembled WGS sequence"/>
</dbReference>
<sequence>MHPALGFIAILLPVVLYASLLPSLRINAFVMDNATNNDTMVEALAQRCRNENIPFSSSRFRVRCMPHTVHLAAIKLLEIIGAASKDDQKKAVSRSASHPYQDMVNGIGDSPEDAELRDDEIVADGTAATVDTDQQEAARFQICVQNGEHDIAFAVQKLRRIIKHVRSSPQRRKKWEGQIRLNADELDATNWTLLLRKLSLSSFWTSKPAGPQHT</sequence>
<accession>A0AAD7ELR3</accession>
<evidence type="ECO:0000313" key="3">
    <source>
        <dbReference type="Proteomes" id="UP001218218"/>
    </source>
</evidence>
<comment type="caution">
    <text evidence="2">The sequence shown here is derived from an EMBL/GenBank/DDBJ whole genome shotgun (WGS) entry which is preliminary data.</text>
</comment>
<proteinExistence type="predicted"/>
<dbReference type="EMBL" id="JARIHO010000029">
    <property type="protein sequence ID" value="KAJ7337560.1"/>
    <property type="molecule type" value="Genomic_DNA"/>
</dbReference>
<dbReference type="AlphaFoldDB" id="A0AAD7ELR3"/>
<feature type="chain" id="PRO_5042082274" evidence="1">
    <location>
        <begin position="19"/>
        <end position="214"/>
    </location>
</feature>
<reference evidence="2" key="1">
    <citation type="submission" date="2023-03" db="EMBL/GenBank/DDBJ databases">
        <title>Massive genome expansion in bonnet fungi (Mycena s.s.) driven by repeated elements and novel gene families across ecological guilds.</title>
        <authorList>
            <consortium name="Lawrence Berkeley National Laboratory"/>
            <person name="Harder C.B."/>
            <person name="Miyauchi S."/>
            <person name="Viragh M."/>
            <person name="Kuo A."/>
            <person name="Thoen E."/>
            <person name="Andreopoulos B."/>
            <person name="Lu D."/>
            <person name="Skrede I."/>
            <person name="Drula E."/>
            <person name="Henrissat B."/>
            <person name="Morin E."/>
            <person name="Kohler A."/>
            <person name="Barry K."/>
            <person name="LaButti K."/>
            <person name="Morin E."/>
            <person name="Salamov A."/>
            <person name="Lipzen A."/>
            <person name="Mereny Z."/>
            <person name="Hegedus B."/>
            <person name="Baldrian P."/>
            <person name="Stursova M."/>
            <person name="Weitz H."/>
            <person name="Taylor A."/>
            <person name="Grigoriev I.V."/>
            <person name="Nagy L.G."/>
            <person name="Martin F."/>
            <person name="Kauserud H."/>
        </authorList>
    </citation>
    <scope>NUCLEOTIDE SEQUENCE</scope>
    <source>
        <strain evidence="2">CBHHK002</strain>
    </source>
</reference>
<keyword evidence="1" id="KW-0732">Signal</keyword>
<protein>
    <submittedName>
        <fullName evidence="2">Uncharacterized protein</fullName>
    </submittedName>
</protein>
<keyword evidence="3" id="KW-1185">Reference proteome</keyword>
<gene>
    <name evidence="2" type="ORF">DFH08DRAFT_812883</name>
</gene>